<organism evidence="1 2">
    <name type="scientific">Pterulicium gracile</name>
    <dbReference type="NCBI Taxonomy" id="1884261"/>
    <lineage>
        <taxon>Eukaryota</taxon>
        <taxon>Fungi</taxon>
        <taxon>Dikarya</taxon>
        <taxon>Basidiomycota</taxon>
        <taxon>Agaricomycotina</taxon>
        <taxon>Agaricomycetes</taxon>
        <taxon>Agaricomycetidae</taxon>
        <taxon>Agaricales</taxon>
        <taxon>Pleurotineae</taxon>
        <taxon>Pterulaceae</taxon>
        <taxon>Pterulicium</taxon>
    </lineage>
</organism>
<dbReference type="Proteomes" id="UP000305067">
    <property type="component" value="Unassembled WGS sequence"/>
</dbReference>
<proteinExistence type="predicted"/>
<accession>A0A5C3QJ15</accession>
<sequence length="82" mass="8809">MNAFIPLLCSPSSNLLSFSQVTPTLASLSLDSTRCTAKASVIIKLAVCFTIIPLNLPSAGTLFQCCVFLSYVQYSTLRCNSI</sequence>
<dbReference type="EMBL" id="ML178826">
    <property type="protein sequence ID" value="TFL01150.1"/>
    <property type="molecule type" value="Genomic_DNA"/>
</dbReference>
<dbReference type="AlphaFoldDB" id="A0A5C3QJ15"/>
<evidence type="ECO:0000313" key="1">
    <source>
        <dbReference type="EMBL" id="TFL01150.1"/>
    </source>
</evidence>
<protein>
    <submittedName>
        <fullName evidence="1">Uncharacterized protein</fullName>
    </submittedName>
</protein>
<keyword evidence="2" id="KW-1185">Reference proteome</keyword>
<gene>
    <name evidence="1" type="ORF">BDV98DRAFT_568554</name>
</gene>
<reference evidence="1 2" key="1">
    <citation type="journal article" date="2019" name="Nat. Ecol. Evol.">
        <title>Megaphylogeny resolves global patterns of mushroom evolution.</title>
        <authorList>
            <person name="Varga T."/>
            <person name="Krizsan K."/>
            <person name="Foldi C."/>
            <person name="Dima B."/>
            <person name="Sanchez-Garcia M."/>
            <person name="Sanchez-Ramirez S."/>
            <person name="Szollosi G.J."/>
            <person name="Szarkandi J.G."/>
            <person name="Papp V."/>
            <person name="Albert L."/>
            <person name="Andreopoulos W."/>
            <person name="Angelini C."/>
            <person name="Antonin V."/>
            <person name="Barry K.W."/>
            <person name="Bougher N.L."/>
            <person name="Buchanan P."/>
            <person name="Buyck B."/>
            <person name="Bense V."/>
            <person name="Catcheside P."/>
            <person name="Chovatia M."/>
            <person name="Cooper J."/>
            <person name="Damon W."/>
            <person name="Desjardin D."/>
            <person name="Finy P."/>
            <person name="Geml J."/>
            <person name="Haridas S."/>
            <person name="Hughes K."/>
            <person name="Justo A."/>
            <person name="Karasinski D."/>
            <person name="Kautmanova I."/>
            <person name="Kiss B."/>
            <person name="Kocsube S."/>
            <person name="Kotiranta H."/>
            <person name="LaButti K.M."/>
            <person name="Lechner B.E."/>
            <person name="Liimatainen K."/>
            <person name="Lipzen A."/>
            <person name="Lukacs Z."/>
            <person name="Mihaltcheva S."/>
            <person name="Morgado L.N."/>
            <person name="Niskanen T."/>
            <person name="Noordeloos M.E."/>
            <person name="Ohm R.A."/>
            <person name="Ortiz-Santana B."/>
            <person name="Ovrebo C."/>
            <person name="Racz N."/>
            <person name="Riley R."/>
            <person name="Savchenko A."/>
            <person name="Shiryaev A."/>
            <person name="Soop K."/>
            <person name="Spirin V."/>
            <person name="Szebenyi C."/>
            <person name="Tomsovsky M."/>
            <person name="Tulloss R.E."/>
            <person name="Uehling J."/>
            <person name="Grigoriev I.V."/>
            <person name="Vagvolgyi C."/>
            <person name="Papp T."/>
            <person name="Martin F.M."/>
            <person name="Miettinen O."/>
            <person name="Hibbett D.S."/>
            <person name="Nagy L.G."/>
        </authorList>
    </citation>
    <scope>NUCLEOTIDE SEQUENCE [LARGE SCALE GENOMIC DNA]</scope>
    <source>
        <strain evidence="1 2">CBS 309.79</strain>
    </source>
</reference>
<evidence type="ECO:0000313" key="2">
    <source>
        <dbReference type="Proteomes" id="UP000305067"/>
    </source>
</evidence>
<name>A0A5C3QJ15_9AGAR</name>